<evidence type="ECO:0000313" key="3">
    <source>
        <dbReference type="Proteomes" id="UP001066276"/>
    </source>
</evidence>
<accession>A0AAV7TX92</accession>
<dbReference type="EMBL" id="JANPWB010000006">
    <property type="protein sequence ID" value="KAJ1181282.1"/>
    <property type="molecule type" value="Genomic_DNA"/>
</dbReference>
<evidence type="ECO:0000313" key="2">
    <source>
        <dbReference type="EMBL" id="KAJ1181282.1"/>
    </source>
</evidence>
<reference evidence="2" key="1">
    <citation type="journal article" date="2022" name="bioRxiv">
        <title>Sequencing and chromosome-scale assembly of the giantPleurodeles waltlgenome.</title>
        <authorList>
            <person name="Brown T."/>
            <person name="Elewa A."/>
            <person name="Iarovenko S."/>
            <person name="Subramanian E."/>
            <person name="Araus A.J."/>
            <person name="Petzold A."/>
            <person name="Susuki M."/>
            <person name="Suzuki K.-i.T."/>
            <person name="Hayashi T."/>
            <person name="Toyoda A."/>
            <person name="Oliveira C."/>
            <person name="Osipova E."/>
            <person name="Leigh N.D."/>
            <person name="Simon A."/>
            <person name="Yun M.H."/>
        </authorList>
    </citation>
    <scope>NUCLEOTIDE SEQUENCE</scope>
    <source>
        <strain evidence="2">20211129_DDA</strain>
        <tissue evidence="2">Liver</tissue>
    </source>
</reference>
<sequence>MLPSEPLGTEKKHSRLSSTGRGERWSPAARNVNQLGGTSKSELAFCSRSTSSSARKSPHVITLTALSYTHFIDLFANSRTISEDYGPNLMKVPALVAAGYVSAFCSLTPKWARLLRAQFLTAWTTTRLQPPAQDVRALHQQLRHPAFQDASLVILSSGLRAWHGEVHAQQQRKDEHCRAYTR</sequence>
<name>A0AAV7TX92_PLEWA</name>
<proteinExistence type="predicted"/>
<feature type="region of interest" description="Disordered" evidence="1">
    <location>
        <begin position="1"/>
        <end position="34"/>
    </location>
</feature>
<dbReference type="Proteomes" id="UP001066276">
    <property type="component" value="Chromosome 3_2"/>
</dbReference>
<dbReference type="AlphaFoldDB" id="A0AAV7TX92"/>
<protein>
    <submittedName>
        <fullName evidence="2">Uncharacterized protein</fullName>
    </submittedName>
</protein>
<organism evidence="2 3">
    <name type="scientific">Pleurodeles waltl</name>
    <name type="common">Iberian ribbed newt</name>
    <dbReference type="NCBI Taxonomy" id="8319"/>
    <lineage>
        <taxon>Eukaryota</taxon>
        <taxon>Metazoa</taxon>
        <taxon>Chordata</taxon>
        <taxon>Craniata</taxon>
        <taxon>Vertebrata</taxon>
        <taxon>Euteleostomi</taxon>
        <taxon>Amphibia</taxon>
        <taxon>Batrachia</taxon>
        <taxon>Caudata</taxon>
        <taxon>Salamandroidea</taxon>
        <taxon>Salamandridae</taxon>
        <taxon>Pleurodelinae</taxon>
        <taxon>Pleurodeles</taxon>
    </lineage>
</organism>
<evidence type="ECO:0000256" key="1">
    <source>
        <dbReference type="SAM" id="MobiDB-lite"/>
    </source>
</evidence>
<keyword evidence="3" id="KW-1185">Reference proteome</keyword>
<gene>
    <name evidence="2" type="ORF">NDU88_006490</name>
</gene>
<comment type="caution">
    <text evidence="2">The sequence shown here is derived from an EMBL/GenBank/DDBJ whole genome shotgun (WGS) entry which is preliminary data.</text>
</comment>